<dbReference type="GO" id="GO:0004672">
    <property type="term" value="F:protein kinase activity"/>
    <property type="evidence" value="ECO:0007669"/>
    <property type="project" value="InterPro"/>
</dbReference>
<dbReference type="Proteomes" id="UP000515124">
    <property type="component" value="Unplaced"/>
</dbReference>
<organism evidence="1 2">
    <name type="scientific">Prunus avium</name>
    <name type="common">Cherry</name>
    <name type="synonym">Cerasus avium</name>
    <dbReference type="NCBI Taxonomy" id="42229"/>
    <lineage>
        <taxon>Eukaryota</taxon>
        <taxon>Viridiplantae</taxon>
        <taxon>Streptophyta</taxon>
        <taxon>Embryophyta</taxon>
        <taxon>Tracheophyta</taxon>
        <taxon>Spermatophyta</taxon>
        <taxon>Magnoliopsida</taxon>
        <taxon>eudicotyledons</taxon>
        <taxon>Gunneridae</taxon>
        <taxon>Pentapetalae</taxon>
        <taxon>rosids</taxon>
        <taxon>fabids</taxon>
        <taxon>Rosales</taxon>
        <taxon>Rosaceae</taxon>
        <taxon>Amygdaloideae</taxon>
        <taxon>Amygdaleae</taxon>
        <taxon>Prunus</taxon>
    </lineage>
</organism>
<dbReference type="AlphaFoldDB" id="A0A6P5RZ16"/>
<reference evidence="2" key="1">
    <citation type="submission" date="2025-08" db="UniProtKB">
        <authorList>
            <consortium name="RefSeq"/>
        </authorList>
    </citation>
    <scope>IDENTIFICATION</scope>
</reference>
<dbReference type="PANTHER" id="PTHR45863">
    <property type="entry name" value="SERINE/THREONINE-PROTEIN KINASE BSK5"/>
    <property type="match status" value="1"/>
</dbReference>
<dbReference type="Gene3D" id="1.10.510.10">
    <property type="entry name" value="Transferase(Phosphotransferase) domain 1"/>
    <property type="match status" value="1"/>
</dbReference>
<gene>
    <name evidence="2" type="primary">LOC110751558</name>
</gene>
<dbReference type="GO" id="GO:0005524">
    <property type="term" value="F:ATP binding"/>
    <property type="evidence" value="ECO:0007669"/>
    <property type="project" value="UniProtKB-KW"/>
</dbReference>
<name>A0A6P5RZ16_PRUAV</name>
<evidence type="ECO:0000313" key="2">
    <source>
        <dbReference type="RefSeq" id="XP_021807742.1"/>
    </source>
</evidence>
<dbReference type="InterPro" id="IPR045845">
    <property type="entry name" value="BSK"/>
</dbReference>
<dbReference type="PANTHER" id="PTHR45863:SF14">
    <property type="entry name" value="SERINE_THREONINE-PROTEIN KINASE BSK11"/>
    <property type="match status" value="1"/>
</dbReference>
<dbReference type="RefSeq" id="XP_021807742.1">
    <property type="nucleotide sequence ID" value="XM_021952050.1"/>
</dbReference>
<dbReference type="KEGG" id="pavi:110751558"/>
<accession>A0A6P5RZ16</accession>
<keyword evidence="1" id="KW-1185">Reference proteome</keyword>
<protein>
    <submittedName>
        <fullName evidence="2">Protein STRUBBELIG-RECEPTOR FAMILY 5-like</fullName>
    </submittedName>
</protein>
<dbReference type="GO" id="GO:0012505">
    <property type="term" value="C:endomembrane system"/>
    <property type="evidence" value="ECO:0007669"/>
    <property type="project" value="UniProtKB-SubCell"/>
</dbReference>
<dbReference type="GeneID" id="110751558"/>
<proteinExistence type="predicted"/>
<sequence>MCKVRVRDATGTKKGGIQHLYVNCHKSNRQTKLNTIIRDCPKWPRSELKGLSTVQFTQHLPCKPSFQMPSPHPPGRVTPESVIFSFGTILLDLLSGKHIPPTHALDMIRGKNIILLMDSHLEGKFSTEQVTYSEVFSTRQ</sequence>
<dbReference type="GO" id="GO:0009742">
    <property type="term" value="P:brassinosteroid mediated signaling pathway"/>
    <property type="evidence" value="ECO:0007669"/>
    <property type="project" value="InterPro"/>
</dbReference>
<evidence type="ECO:0000313" key="1">
    <source>
        <dbReference type="Proteomes" id="UP000515124"/>
    </source>
</evidence>